<dbReference type="Gene3D" id="1.20.1440.60">
    <property type="entry name" value="23S rRNA-intervening sequence"/>
    <property type="match status" value="1"/>
</dbReference>
<dbReference type="STRING" id="1797768.A3C59_02970"/>
<dbReference type="InterPro" id="IPR012657">
    <property type="entry name" value="23S_rRNA-intervening_sequence"/>
</dbReference>
<dbReference type="NCBIfam" id="NF008911">
    <property type="entry name" value="PRK12275.1-2"/>
    <property type="match status" value="1"/>
</dbReference>
<dbReference type="Pfam" id="PF05635">
    <property type="entry name" value="23S_rRNA_IVP"/>
    <property type="match status" value="1"/>
</dbReference>
<dbReference type="InterPro" id="IPR036583">
    <property type="entry name" value="23S_rRNA_IVS_sf"/>
</dbReference>
<organism evidence="1 2">
    <name type="scientific">Candidatus Daviesbacteria bacterium RIFCSPHIGHO2_02_FULL_36_13</name>
    <dbReference type="NCBI Taxonomy" id="1797768"/>
    <lineage>
        <taxon>Bacteria</taxon>
        <taxon>Candidatus Daviesiibacteriota</taxon>
    </lineage>
</organism>
<sequence>MLTSYKELIVWQKSFVVSKMIYQATSGFPKSEVYGLASQMRRAAVSIPSNIAEGYTRAHRQEYIQFVRTAFASGAELETQLLLAKELGFLSLKVFSEINDLLTEVQKMLNKLINSLIHPKP</sequence>
<evidence type="ECO:0008006" key="3">
    <source>
        <dbReference type="Google" id="ProtNLM"/>
    </source>
</evidence>
<dbReference type="Proteomes" id="UP000176902">
    <property type="component" value="Unassembled WGS sequence"/>
</dbReference>
<gene>
    <name evidence="1" type="ORF">A3C59_02970</name>
</gene>
<evidence type="ECO:0000313" key="1">
    <source>
        <dbReference type="EMBL" id="OGE31387.1"/>
    </source>
</evidence>
<dbReference type="EMBL" id="MFCV01000040">
    <property type="protein sequence ID" value="OGE31387.1"/>
    <property type="molecule type" value="Genomic_DNA"/>
</dbReference>
<comment type="caution">
    <text evidence="1">The sequence shown here is derived from an EMBL/GenBank/DDBJ whole genome shotgun (WGS) entry which is preliminary data.</text>
</comment>
<dbReference type="SUPFAM" id="SSF158446">
    <property type="entry name" value="IVS-encoded protein-like"/>
    <property type="match status" value="1"/>
</dbReference>
<dbReference type="PANTHER" id="PTHR38471:SF2">
    <property type="entry name" value="FOUR HELIX BUNDLE PROTEIN"/>
    <property type="match status" value="1"/>
</dbReference>
<protein>
    <recommendedName>
        <fullName evidence="3">Four helix bundle protein</fullName>
    </recommendedName>
</protein>
<dbReference type="CDD" id="cd16377">
    <property type="entry name" value="23S_rRNA_IVP_like"/>
    <property type="match status" value="1"/>
</dbReference>
<evidence type="ECO:0000313" key="2">
    <source>
        <dbReference type="Proteomes" id="UP000176902"/>
    </source>
</evidence>
<accession>A0A1F5JRX6</accession>
<proteinExistence type="predicted"/>
<dbReference type="AlphaFoldDB" id="A0A1F5JRX6"/>
<dbReference type="PANTHER" id="PTHR38471">
    <property type="entry name" value="FOUR HELIX BUNDLE PROTEIN"/>
    <property type="match status" value="1"/>
</dbReference>
<dbReference type="NCBIfam" id="TIGR02436">
    <property type="entry name" value="four helix bundle protein"/>
    <property type="match status" value="1"/>
</dbReference>
<reference evidence="1 2" key="1">
    <citation type="journal article" date="2016" name="Nat. Commun.">
        <title>Thousands of microbial genomes shed light on interconnected biogeochemical processes in an aquifer system.</title>
        <authorList>
            <person name="Anantharaman K."/>
            <person name="Brown C.T."/>
            <person name="Hug L.A."/>
            <person name="Sharon I."/>
            <person name="Castelle C.J."/>
            <person name="Probst A.J."/>
            <person name="Thomas B.C."/>
            <person name="Singh A."/>
            <person name="Wilkins M.J."/>
            <person name="Karaoz U."/>
            <person name="Brodie E.L."/>
            <person name="Williams K.H."/>
            <person name="Hubbard S.S."/>
            <person name="Banfield J.F."/>
        </authorList>
    </citation>
    <scope>NUCLEOTIDE SEQUENCE [LARGE SCALE GENOMIC DNA]</scope>
</reference>
<name>A0A1F5JRX6_9BACT</name>